<reference evidence="2" key="1">
    <citation type="submission" date="2011-08" db="EMBL/GenBank/DDBJ databases">
        <authorList>
            <consortium name="The Broad Institute Genome Sequencing Platform"/>
            <person name="Earl A."/>
            <person name="Ward D."/>
            <person name="Feldgarden M."/>
            <person name="Gevers D."/>
            <person name="Sizova M."/>
            <person name="Hazen A."/>
            <person name="Epstein S."/>
            <person name="Young S.K."/>
            <person name="Zeng Q."/>
            <person name="Gargeya S."/>
            <person name="Fitzgerald M."/>
            <person name="Haas B."/>
            <person name="Abouelleil A."/>
            <person name="Alvarado L."/>
            <person name="Arachchi H.M."/>
            <person name="Berlin A."/>
            <person name="Brown A."/>
            <person name="Chapman S.B."/>
            <person name="Chen Z."/>
            <person name="Dunbar C."/>
            <person name="Freedman E."/>
            <person name="Gearin G."/>
            <person name="Gellesch M."/>
            <person name="Goldberg J."/>
            <person name="Griggs A."/>
            <person name="Gujja S."/>
            <person name="Heiman D."/>
            <person name="Howarth C."/>
            <person name="Larson L."/>
            <person name="Lui A."/>
            <person name="MacDonald P.J.P."/>
            <person name="Montmayeur A."/>
            <person name="Murphy C."/>
            <person name="Neiman D."/>
            <person name="Pearson M."/>
            <person name="Priest M."/>
            <person name="Roberts A."/>
            <person name="Saif S."/>
            <person name="Shea T."/>
            <person name="Shenoy N."/>
            <person name="Sisk P."/>
            <person name="Stolte C."/>
            <person name="Sykes S."/>
            <person name="Wortman J."/>
            <person name="Nusbaum C."/>
            <person name="Birren B."/>
        </authorList>
    </citation>
    <scope>NUCLEOTIDE SEQUENCE [LARGE SCALE GENOMIC DNA]</scope>
    <source>
        <strain evidence="2">ACB1</strain>
    </source>
</reference>
<reference evidence="2" key="2">
    <citation type="submission" date="2013-03" db="EMBL/GenBank/DDBJ databases">
        <title>The Genome Sequence of Oribacterium sp. ACB1.</title>
        <authorList>
            <consortium name="The Broad Institute Genomics Platform"/>
            <consortium name="The Broad Institute Genome Sequencing Center for Infectious Disease"/>
            <person name="Earl A."/>
            <person name="Ward D."/>
            <person name="Feldgarden M."/>
            <person name="Gevers D."/>
            <person name="Sizova M."/>
            <person name="Hazen A."/>
            <person name="Epstein S."/>
            <person name="Walker B."/>
            <person name="Young S."/>
            <person name="Zeng Q."/>
            <person name="Gargeya S."/>
            <person name="Fitzgerald M."/>
            <person name="Haas B."/>
            <person name="Abouelleil A."/>
            <person name="Allen A.W."/>
            <person name="Alvarado L."/>
            <person name="Arachchi H.M."/>
            <person name="Berlin A.M."/>
            <person name="Chapman S.B."/>
            <person name="Gainer-Dewar J."/>
            <person name="Goldberg J."/>
            <person name="Griggs A."/>
            <person name="Gujja S."/>
            <person name="Hansen M."/>
            <person name="Howarth C."/>
            <person name="Imamovic A."/>
            <person name="Ireland A."/>
            <person name="Larimer J."/>
            <person name="McCowan C."/>
            <person name="Murphy C."/>
            <person name="Pearson M."/>
            <person name="Poon T.W."/>
            <person name="Priest M."/>
            <person name="Roberts A."/>
            <person name="Saif S."/>
            <person name="Shea T."/>
            <person name="Sisk P."/>
            <person name="Sykes S."/>
            <person name="Wortman J."/>
            <person name="Nusbaum C."/>
            <person name="Birren B."/>
        </authorList>
    </citation>
    <scope>NUCLEOTIDE SEQUENCE [LARGE SCALE GENOMIC DNA]</scope>
    <source>
        <strain evidence="2">ACB1</strain>
    </source>
</reference>
<sequence>MKKFGEKMFSMFLSLLLLFSTVAGTSRVYANESNKVYPITSEIANNFAEMSEIAAKSYDVKDEGIKSAYIELSKNEIENEDFVVHGNKSNLNFEEINVVKMNLDGSEYTAVNISIAGEYSTLSNINLLFNNNNEFIGYTETLIYNNPKTNKFQIDNYQNGILLEHKETSIDFMSNEKIKEGIQGLKEIKNQTYTRSVGSTVACLGALLGINGAVAYIIAGTCTTACSAAPVTGAVCAACIGGICAIGAGDIAGIVACFKS</sequence>
<accession>G9WQG0</accession>
<dbReference type="PATRIC" id="fig|796943.3.peg.2054"/>
<comment type="caution">
    <text evidence="2">The sequence shown here is derived from an EMBL/GenBank/DDBJ whole genome shotgun (WGS) entry which is preliminary data.</text>
</comment>
<evidence type="ECO:0000313" key="2">
    <source>
        <dbReference type="EMBL" id="EHL09620.1"/>
    </source>
</evidence>
<protein>
    <submittedName>
        <fullName evidence="2">Uncharacterized protein</fullName>
    </submittedName>
</protein>
<feature type="signal peptide" evidence="1">
    <location>
        <begin position="1"/>
        <end position="30"/>
    </location>
</feature>
<organism evidence="2 3">
    <name type="scientific">Oribacterium parvum ACB1</name>
    <dbReference type="NCBI Taxonomy" id="796943"/>
    <lineage>
        <taxon>Bacteria</taxon>
        <taxon>Bacillati</taxon>
        <taxon>Bacillota</taxon>
        <taxon>Clostridia</taxon>
        <taxon>Lachnospirales</taxon>
        <taxon>Lachnospiraceae</taxon>
        <taxon>Oribacterium</taxon>
    </lineage>
</organism>
<proteinExistence type="predicted"/>
<evidence type="ECO:0000256" key="1">
    <source>
        <dbReference type="SAM" id="SignalP"/>
    </source>
</evidence>
<dbReference type="HOGENOM" id="CLU_086303_0_0_9"/>
<dbReference type="AlphaFoldDB" id="G9WQG0"/>
<dbReference type="RefSeq" id="WP_009535433.1">
    <property type="nucleotide sequence ID" value="NZ_KE148312.1"/>
</dbReference>
<name>G9WQG0_9FIRM</name>
<gene>
    <name evidence="2" type="ORF">HMPREF9625_01593</name>
</gene>
<keyword evidence="1" id="KW-0732">Signal</keyword>
<feature type="chain" id="PRO_5005682564" evidence="1">
    <location>
        <begin position="31"/>
        <end position="260"/>
    </location>
</feature>
<keyword evidence="3" id="KW-1185">Reference proteome</keyword>
<evidence type="ECO:0000313" key="3">
    <source>
        <dbReference type="Proteomes" id="UP000018461"/>
    </source>
</evidence>
<dbReference type="Proteomes" id="UP000018461">
    <property type="component" value="Unassembled WGS sequence"/>
</dbReference>
<dbReference type="EMBL" id="AFZC02000002">
    <property type="protein sequence ID" value="EHL09620.1"/>
    <property type="molecule type" value="Genomic_DNA"/>
</dbReference>